<keyword evidence="3" id="KW-1185">Reference proteome</keyword>
<evidence type="ECO:0000256" key="1">
    <source>
        <dbReference type="SAM" id="MobiDB-lite"/>
    </source>
</evidence>
<proteinExistence type="predicted"/>
<name>A0AAQ3N895_VIGMU</name>
<sequence>IQSGPKLLSEIRGSDEPPSNLSCTQQLQRPEVSFPNAAKGRVRLLRLHTPPLAASAKRTGHHEGGSTATSAPSPEEPPPIAPDHHRSSSSPRAREELPLFENTPTATGYGVVGDSKRHRNCNPSCCQLHRSPSRSSPAATPTPTLFLFRIRGRKSPLTLRRRRCPRRRCFLTGATNAVLLHQRRNPFAFPTLERETKPNSQHCIIRHPHPRYPSSFFLIIFTVMGFSSSVITVCQNGLVSFEAGEGPTEQGICWFHSLVFV</sequence>
<organism evidence="2 3">
    <name type="scientific">Vigna mungo</name>
    <name type="common">Black gram</name>
    <name type="synonym">Phaseolus mungo</name>
    <dbReference type="NCBI Taxonomy" id="3915"/>
    <lineage>
        <taxon>Eukaryota</taxon>
        <taxon>Viridiplantae</taxon>
        <taxon>Streptophyta</taxon>
        <taxon>Embryophyta</taxon>
        <taxon>Tracheophyta</taxon>
        <taxon>Spermatophyta</taxon>
        <taxon>Magnoliopsida</taxon>
        <taxon>eudicotyledons</taxon>
        <taxon>Gunneridae</taxon>
        <taxon>Pentapetalae</taxon>
        <taxon>rosids</taxon>
        <taxon>fabids</taxon>
        <taxon>Fabales</taxon>
        <taxon>Fabaceae</taxon>
        <taxon>Papilionoideae</taxon>
        <taxon>50 kb inversion clade</taxon>
        <taxon>NPAAA clade</taxon>
        <taxon>indigoferoid/millettioid clade</taxon>
        <taxon>Phaseoleae</taxon>
        <taxon>Vigna</taxon>
    </lineage>
</organism>
<evidence type="ECO:0000313" key="2">
    <source>
        <dbReference type="EMBL" id="WVZ04387.1"/>
    </source>
</evidence>
<dbReference type="EMBL" id="CP144694">
    <property type="protein sequence ID" value="WVZ04387.1"/>
    <property type="molecule type" value="Genomic_DNA"/>
</dbReference>
<reference evidence="2 3" key="1">
    <citation type="journal article" date="2023" name="Life. Sci Alliance">
        <title>Evolutionary insights into 3D genome organization and epigenetic landscape of Vigna mungo.</title>
        <authorList>
            <person name="Junaid A."/>
            <person name="Singh B."/>
            <person name="Bhatia S."/>
        </authorList>
    </citation>
    <scope>NUCLEOTIDE SEQUENCE [LARGE SCALE GENOMIC DNA]</scope>
    <source>
        <strain evidence="2">Urdbean</strain>
    </source>
</reference>
<gene>
    <name evidence="2" type="ORF">V8G54_025193</name>
</gene>
<protein>
    <submittedName>
        <fullName evidence="2">Uncharacterized protein</fullName>
    </submittedName>
</protein>
<feature type="compositionally biased region" description="Basic and acidic residues" evidence="1">
    <location>
        <begin position="82"/>
        <end position="97"/>
    </location>
</feature>
<feature type="region of interest" description="Disordered" evidence="1">
    <location>
        <begin position="1"/>
        <end position="115"/>
    </location>
</feature>
<accession>A0AAQ3N895</accession>
<feature type="compositionally biased region" description="Polar residues" evidence="1">
    <location>
        <begin position="17"/>
        <end position="28"/>
    </location>
</feature>
<feature type="non-terminal residue" evidence="2">
    <location>
        <position position="1"/>
    </location>
</feature>
<evidence type="ECO:0000313" key="3">
    <source>
        <dbReference type="Proteomes" id="UP001374535"/>
    </source>
</evidence>
<dbReference type="AlphaFoldDB" id="A0AAQ3N895"/>
<dbReference type="Proteomes" id="UP001374535">
    <property type="component" value="Chromosome 7"/>
</dbReference>